<name>A0A562K748_9BACI</name>
<organism evidence="2 3">
    <name type="scientific">Cytobacillus oceanisediminis</name>
    <dbReference type="NCBI Taxonomy" id="665099"/>
    <lineage>
        <taxon>Bacteria</taxon>
        <taxon>Bacillati</taxon>
        <taxon>Bacillota</taxon>
        <taxon>Bacilli</taxon>
        <taxon>Bacillales</taxon>
        <taxon>Bacillaceae</taxon>
        <taxon>Cytobacillus</taxon>
    </lineage>
</organism>
<dbReference type="SUPFAM" id="SSF55136">
    <property type="entry name" value="Probable bacterial effector-binding domain"/>
    <property type="match status" value="1"/>
</dbReference>
<dbReference type="InterPro" id="IPR029442">
    <property type="entry name" value="GyrI-like"/>
</dbReference>
<dbReference type="Pfam" id="PF06445">
    <property type="entry name" value="GyrI-like"/>
    <property type="match status" value="1"/>
</dbReference>
<keyword evidence="3" id="KW-1185">Reference proteome</keyword>
<dbReference type="InterPro" id="IPR011256">
    <property type="entry name" value="Reg_factor_effector_dom_sf"/>
</dbReference>
<evidence type="ECO:0000313" key="3">
    <source>
        <dbReference type="Proteomes" id="UP000318667"/>
    </source>
</evidence>
<reference evidence="2 3" key="1">
    <citation type="journal article" date="2015" name="Stand. Genomic Sci.">
        <title>Genomic Encyclopedia of Bacterial and Archaeal Type Strains, Phase III: the genomes of soil and plant-associated and newly described type strains.</title>
        <authorList>
            <person name="Whitman W.B."/>
            <person name="Woyke T."/>
            <person name="Klenk H.P."/>
            <person name="Zhou Y."/>
            <person name="Lilburn T.G."/>
            <person name="Beck B.J."/>
            <person name="De Vos P."/>
            <person name="Vandamme P."/>
            <person name="Eisen J.A."/>
            <person name="Garrity G."/>
            <person name="Hugenholtz P."/>
            <person name="Kyrpides N.C."/>
        </authorList>
    </citation>
    <scope>NUCLEOTIDE SEQUENCE [LARGE SCALE GENOMIC DNA]</scope>
    <source>
        <strain evidence="2 3">CGMCC 1.10115</strain>
    </source>
</reference>
<dbReference type="EMBL" id="VLKI01000001">
    <property type="protein sequence ID" value="TWH91237.1"/>
    <property type="molecule type" value="Genomic_DNA"/>
</dbReference>
<dbReference type="OrthoDB" id="2593454at2"/>
<feature type="domain" description="AraC effector-binding" evidence="1">
    <location>
        <begin position="7"/>
        <end position="158"/>
    </location>
</feature>
<comment type="caution">
    <text evidence="2">The sequence shown here is derived from an EMBL/GenBank/DDBJ whole genome shotgun (WGS) entry which is preliminary data.</text>
</comment>
<evidence type="ECO:0000259" key="1">
    <source>
        <dbReference type="SMART" id="SM00871"/>
    </source>
</evidence>
<proteinExistence type="predicted"/>
<protein>
    <submittedName>
        <fullName evidence="2">GyrI-like small molecule binding protein</fullName>
    </submittedName>
</protein>
<dbReference type="InterPro" id="IPR010499">
    <property type="entry name" value="AraC_E-bd"/>
</dbReference>
<dbReference type="SMART" id="SM00871">
    <property type="entry name" value="AraC_E_bind"/>
    <property type="match status" value="1"/>
</dbReference>
<evidence type="ECO:0000313" key="2">
    <source>
        <dbReference type="EMBL" id="TWH91237.1"/>
    </source>
</evidence>
<dbReference type="Gene3D" id="3.20.80.10">
    <property type="entry name" value="Regulatory factor, effector binding domain"/>
    <property type="match status" value="1"/>
</dbReference>
<dbReference type="GeneID" id="65401966"/>
<accession>A0A562K748</accession>
<dbReference type="RefSeq" id="WP_144539831.1">
    <property type="nucleotide sequence ID" value="NZ_CBCSDC010000009.1"/>
</dbReference>
<sequence>MSEQALVHAAVKELREMKLAGFRVLCPGDQYIKEIPKAISLLNERSGEIKHVLNPHQLVGAFFVEESSQEEDGYWICFEVKEIEKVPTGMTSLVIPAQKYASLRHKGSNHEIGNSYSKLHGWIEEKGYSRLKDKWHLEIYHKWNNLNDLDIELLDAIK</sequence>
<gene>
    <name evidence="2" type="ORF">IQ19_00693</name>
</gene>
<dbReference type="AlphaFoldDB" id="A0A562K748"/>
<dbReference type="Proteomes" id="UP000318667">
    <property type="component" value="Unassembled WGS sequence"/>
</dbReference>